<dbReference type="Proteomes" id="UP001444625">
    <property type="component" value="Unassembled WGS sequence"/>
</dbReference>
<proteinExistence type="predicted"/>
<keyword evidence="2" id="KW-1185">Reference proteome</keyword>
<comment type="caution">
    <text evidence="1">The sequence shown here is derived from an EMBL/GenBank/DDBJ whole genome shotgun (WGS) entry which is preliminary data.</text>
</comment>
<sequence length="406" mass="48006">MANQHTSEWSNEIIERMLNLAKIHKLPKVTEMINKEFGINKTYSSVRTKYMRVKGNWEPKEETNQLPPIDRTLKRNKDGTWDREDFIELNEAQEKDEEYMLMAHGFDPEKWDIVELNNSAWNQHNKQDGTVTLFSSKIKVKPKSKKNNEYDNLIETIESGKPFNIKINYKPLDKHYLLEIAPVDTHFGISSFEYYGPNIVRIINKIKLRHWEQIVIPVGNDLFHNDDFRGRTSSGREIQKVDMGKAWTDAEKFYYTIIDEAKEHANHIKIVYVRGNHDESMSWAFVKNLMTKYPNLEFDDSFEEHKGHSFHDVFLGFTHGEKNRKNTANIFNTKFRLEIAKAKVREIHQAHLHEEKAQDHYGIMVRGLPTQNLEDDWHDQNGYVGKNKRFQLFEYSEDTLESIHYV</sequence>
<reference evidence="1 2" key="1">
    <citation type="submission" date="2024-05" db="EMBL/GenBank/DDBJ databases">
        <authorList>
            <person name="Haq I."/>
            <person name="Ullah Z."/>
            <person name="Ahmad R."/>
            <person name="Li M."/>
            <person name="Tong Y."/>
        </authorList>
    </citation>
    <scope>NUCLEOTIDE SEQUENCE [LARGE SCALE GENOMIC DNA]</scope>
    <source>
        <strain evidence="1 2">16A2E</strain>
    </source>
</reference>
<gene>
    <name evidence="1" type="ORF">ABC228_01070</name>
</gene>
<evidence type="ECO:0008006" key="3">
    <source>
        <dbReference type="Google" id="ProtNLM"/>
    </source>
</evidence>
<accession>A0ABU9XBX4</accession>
<name>A0ABU9XBX4_9BACI</name>
<evidence type="ECO:0000313" key="2">
    <source>
        <dbReference type="Proteomes" id="UP001444625"/>
    </source>
</evidence>
<protein>
    <recommendedName>
        <fullName evidence="3">Calcineurin-like phosphoesterase domain-containing protein</fullName>
    </recommendedName>
</protein>
<evidence type="ECO:0000313" key="1">
    <source>
        <dbReference type="EMBL" id="MEN2765765.1"/>
    </source>
</evidence>
<dbReference type="EMBL" id="JBDIML010000001">
    <property type="protein sequence ID" value="MEN2765765.1"/>
    <property type="molecule type" value="Genomic_DNA"/>
</dbReference>
<dbReference type="RefSeq" id="WP_345823239.1">
    <property type="nucleotide sequence ID" value="NZ_JBDIML010000001.1"/>
</dbReference>
<organism evidence="1 2">
    <name type="scientific">Ornithinibacillus xuwenensis</name>
    <dbReference type="NCBI Taxonomy" id="3144668"/>
    <lineage>
        <taxon>Bacteria</taxon>
        <taxon>Bacillati</taxon>
        <taxon>Bacillota</taxon>
        <taxon>Bacilli</taxon>
        <taxon>Bacillales</taxon>
        <taxon>Bacillaceae</taxon>
        <taxon>Ornithinibacillus</taxon>
    </lineage>
</organism>